<evidence type="ECO:0000256" key="3">
    <source>
        <dbReference type="ARBA" id="ARBA00022840"/>
    </source>
</evidence>
<keyword evidence="6" id="KW-0472">Membrane</keyword>
<dbReference type="EMBL" id="OIVN01005990">
    <property type="protein sequence ID" value="SPD24711.1"/>
    <property type="molecule type" value="Genomic_DNA"/>
</dbReference>
<evidence type="ECO:0000256" key="2">
    <source>
        <dbReference type="ARBA" id="ARBA00022741"/>
    </source>
</evidence>
<keyword evidence="4" id="KW-0648">Protein biosynthesis</keyword>
<gene>
    <name evidence="8" type="ORF">FSB_LOCUS52593</name>
</gene>
<evidence type="ECO:0000256" key="4">
    <source>
        <dbReference type="ARBA" id="ARBA00022917"/>
    </source>
</evidence>
<feature type="domain" description="Aminoacyl-transfer RNA synthetases class-II family profile" evidence="7">
    <location>
        <begin position="222"/>
        <end position="368"/>
    </location>
</feature>
<evidence type="ECO:0000259" key="7">
    <source>
        <dbReference type="PROSITE" id="PS50862"/>
    </source>
</evidence>
<dbReference type="Pfam" id="PF00152">
    <property type="entry name" value="tRNA-synt_2"/>
    <property type="match status" value="1"/>
</dbReference>
<dbReference type="InterPro" id="IPR004364">
    <property type="entry name" value="Aa-tRNA-synt_II"/>
</dbReference>
<dbReference type="AlphaFoldDB" id="A0A2N9IL61"/>
<evidence type="ECO:0000256" key="6">
    <source>
        <dbReference type="SAM" id="Phobius"/>
    </source>
</evidence>
<evidence type="ECO:0000256" key="1">
    <source>
        <dbReference type="ARBA" id="ARBA00022598"/>
    </source>
</evidence>
<protein>
    <recommendedName>
        <fullName evidence="7">Aminoacyl-transfer RNA synthetases class-II family profile domain-containing protein</fullName>
    </recommendedName>
</protein>
<dbReference type="InterPro" id="IPR006195">
    <property type="entry name" value="aa-tRNA-synth_II"/>
</dbReference>
<dbReference type="GO" id="GO:0005524">
    <property type="term" value="F:ATP binding"/>
    <property type="evidence" value="ECO:0007669"/>
    <property type="project" value="UniProtKB-KW"/>
</dbReference>
<dbReference type="SUPFAM" id="SSF55681">
    <property type="entry name" value="Class II aaRS and biotin synthetases"/>
    <property type="match status" value="1"/>
</dbReference>
<proteinExistence type="predicted"/>
<accession>A0A2N9IL61</accession>
<sequence>MAMNELTRKWRNSRDDKFSLPTLDDSRPIDTQEQEEMIRSFEKTHAQQSRLWRYFNCTLSSSRLHLHGNWYGNRLDCQFGDVLNPYILRLLGFGELFKDTGILRYHAYFMEEVDSWMIISADWIAVLACSFTIIGLLHNSKNHRQWMWYSCFAGIILAVFWLYYMIRLPKFRWDVIWLPFAPLGGAGICLYVDHLILDSSEEIRKLRAYSMVSSTPFERISYTEAVELLEEAVKSGRKFENQVEWGIDLASEHERYLTEVKFKKPVIVYNYPKDIKAFYMKVNDDCKTVAAMDVLVPKVGELIGGSQREERYEVIQLRIQEMGLPLEPYEWYLDLRRYGTVKHSGFGLGFERMLLFATGIENIRDVIPFPRYSGRADL</sequence>
<keyword evidence="2" id="KW-0547">Nucleotide-binding</keyword>
<keyword evidence="6" id="KW-1133">Transmembrane helix</keyword>
<name>A0A2N9IL61_FAGSY</name>
<evidence type="ECO:0000313" key="8">
    <source>
        <dbReference type="EMBL" id="SPD24711.1"/>
    </source>
</evidence>
<dbReference type="GO" id="GO:0004816">
    <property type="term" value="F:asparagine-tRNA ligase activity"/>
    <property type="evidence" value="ECO:0007669"/>
    <property type="project" value="TreeGrafter"/>
</dbReference>
<keyword evidence="1" id="KW-0436">Ligase</keyword>
<feature type="transmembrane region" description="Helical" evidence="6">
    <location>
        <begin position="146"/>
        <end position="164"/>
    </location>
</feature>
<keyword evidence="3" id="KW-0067">ATP-binding</keyword>
<dbReference type="InterPro" id="IPR045864">
    <property type="entry name" value="aa-tRNA-synth_II/BPL/LPL"/>
</dbReference>
<feature type="transmembrane region" description="Helical" evidence="6">
    <location>
        <begin position="116"/>
        <end position="137"/>
    </location>
</feature>
<dbReference type="GO" id="GO:0006421">
    <property type="term" value="P:asparaginyl-tRNA aminoacylation"/>
    <property type="evidence" value="ECO:0007669"/>
    <property type="project" value="TreeGrafter"/>
</dbReference>
<dbReference type="GO" id="GO:0005739">
    <property type="term" value="C:mitochondrion"/>
    <property type="evidence" value="ECO:0007669"/>
    <property type="project" value="TreeGrafter"/>
</dbReference>
<dbReference type="PRINTS" id="PR01042">
    <property type="entry name" value="TRNASYNTHASP"/>
</dbReference>
<keyword evidence="5" id="KW-0030">Aminoacyl-tRNA synthetase</keyword>
<dbReference type="InterPro" id="IPR002312">
    <property type="entry name" value="Asp/Asn-tRNA-synth_IIb"/>
</dbReference>
<reference evidence="8" key="1">
    <citation type="submission" date="2018-02" db="EMBL/GenBank/DDBJ databases">
        <authorList>
            <person name="Cohen D.B."/>
            <person name="Kent A.D."/>
        </authorList>
    </citation>
    <scope>NUCLEOTIDE SEQUENCE</scope>
</reference>
<feature type="transmembrane region" description="Helical" evidence="6">
    <location>
        <begin position="176"/>
        <end position="197"/>
    </location>
</feature>
<dbReference type="Gene3D" id="3.30.930.10">
    <property type="entry name" value="Bira Bifunctional Protein, Domain 2"/>
    <property type="match status" value="1"/>
</dbReference>
<organism evidence="8">
    <name type="scientific">Fagus sylvatica</name>
    <name type="common">Beechnut</name>
    <dbReference type="NCBI Taxonomy" id="28930"/>
    <lineage>
        <taxon>Eukaryota</taxon>
        <taxon>Viridiplantae</taxon>
        <taxon>Streptophyta</taxon>
        <taxon>Embryophyta</taxon>
        <taxon>Tracheophyta</taxon>
        <taxon>Spermatophyta</taxon>
        <taxon>Magnoliopsida</taxon>
        <taxon>eudicotyledons</taxon>
        <taxon>Gunneridae</taxon>
        <taxon>Pentapetalae</taxon>
        <taxon>rosids</taxon>
        <taxon>fabids</taxon>
        <taxon>Fagales</taxon>
        <taxon>Fagaceae</taxon>
        <taxon>Fagus</taxon>
    </lineage>
</organism>
<keyword evidence="6" id="KW-0812">Transmembrane</keyword>
<dbReference type="PANTHER" id="PTHR22594">
    <property type="entry name" value="ASPARTYL/LYSYL-TRNA SYNTHETASE"/>
    <property type="match status" value="1"/>
</dbReference>
<dbReference type="PROSITE" id="PS50862">
    <property type="entry name" value="AA_TRNA_LIGASE_II"/>
    <property type="match status" value="1"/>
</dbReference>
<evidence type="ECO:0000256" key="5">
    <source>
        <dbReference type="ARBA" id="ARBA00023146"/>
    </source>
</evidence>
<dbReference type="PANTHER" id="PTHR22594:SF54">
    <property type="entry name" value="ASPARAGINE--TRNA LIGASE, CYTOPLASMIC 1-RELATED"/>
    <property type="match status" value="1"/>
</dbReference>